<feature type="domain" description="Nudix hydrolase" evidence="3">
    <location>
        <begin position="47"/>
        <end position="175"/>
    </location>
</feature>
<dbReference type="GO" id="GO:0047631">
    <property type="term" value="F:ADP-ribose diphosphatase activity"/>
    <property type="evidence" value="ECO:0007669"/>
    <property type="project" value="UniProtKB-EC"/>
</dbReference>
<organism evidence="4">
    <name type="scientific">mine drainage metagenome</name>
    <dbReference type="NCBI Taxonomy" id="410659"/>
    <lineage>
        <taxon>unclassified sequences</taxon>
        <taxon>metagenomes</taxon>
        <taxon>ecological metagenomes</taxon>
    </lineage>
</organism>
<dbReference type="InterPro" id="IPR015797">
    <property type="entry name" value="NUDIX_hydrolase-like_dom_sf"/>
</dbReference>
<dbReference type="InterPro" id="IPR000086">
    <property type="entry name" value="NUDIX_hydrolase_dom"/>
</dbReference>
<proteinExistence type="predicted"/>
<dbReference type="PANTHER" id="PTHR11839">
    <property type="entry name" value="UDP/ADP-SUGAR PYROPHOSPHATASE"/>
    <property type="match status" value="1"/>
</dbReference>
<dbReference type="SUPFAM" id="SSF55811">
    <property type="entry name" value="Nudix"/>
    <property type="match status" value="1"/>
</dbReference>
<dbReference type="GO" id="GO:0006753">
    <property type="term" value="P:nucleoside phosphate metabolic process"/>
    <property type="evidence" value="ECO:0007669"/>
    <property type="project" value="TreeGrafter"/>
</dbReference>
<gene>
    <name evidence="4" type="primary">nudF_3</name>
    <name evidence="4" type="ORF">GALL_56300</name>
</gene>
<evidence type="ECO:0000256" key="1">
    <source>
        <dbReference type="ARBA" id="ARBA00001946"/>
    </source>
</evidence>
<dbReference type="InterPro" id="IPR020084">
    <property type="entry name" value="NUDIX_hydrolase_CS"/>
</dbReference>
<accession>A0A1J5TAD8</accession>
<dbReference type="CDD" id="cd24161">
    <property type="entry name" value="NUDIX_ADPRase_Ndx2"/>
    <property type="match status" value="1"/>
</dbReference>
<comment type="cofactor">
    <cofactor evidence="1">
        <name>Mg(2+)</name>
        <dbReference type="ChEBI" id="CHEBI:18420"/>
    </cofactor>
</comment>
<evidence type="ECO:0000256" key="2">
    <source>
        <dbReference type="ARBA" id="ARBA00022801"/>
    </source>
</evidence>
<dbReference type="AlphaFoldDB" id="A0A1J5TAD8"/>
<keyword evidence="2 4" id="KW-0378">Hydrolase</keyword>
<dbReference type="PANTHER" id="PTHR11839:SF18">
    <property type="entry name" value="NUDIX HYDROLASE DOMAIN-CONTAINING PROTEIN"/>
    <property type="match status" value="1"/>
</dbReference>
<dbReference type="EMBL" id="MLJW01000015">
    <property type="protein sequence ID" value="OIR13245.1"/>
    <property type="molecule type" value="Genomic_DNA"/>
</dbReference>
<sequence length="190" mass="21553">MEQEEQHINPWKIIDEKIEYENAWISLTHYNTINPSGGKSIYGKVHFKNTAIGIVPVDDEMNTYLVGQFRFTLNQFSWEIPEGGCPTNENPLLGAKRELLEETGLKANRWQVLGTSHLSNSVSDENSVFYLASELTQHEAEPEETELLHIKKVSLQTAFDMIDEGEITDALSILALRKVQVLLLKGKLKL</sequence>
<dbReference type="GO" id="GO:0019693">
    <property type="term" value="P:ribose phosphate metabolic process"/>
    <property type="evidence" value="ECO:0007669"/>
    <property type="project" value="TreeGrafter"/>
</dbReference>
<dbReference type="EC" id="3.6.1.13" evidence="4"/>
<dbReference type="PROSITE" id="PS00893">
    <property type="entry name" value="NUDIX_BOX"/>
    <property type="match status" value="1"/>
</dbReference>
<name>A0A1J5TAD8_9ZZZZ</name>
<dbReference type="Pfam" id="PF00293">
    <property type="entry name" value="NUDIX"/>
    <property type="match status" value="1"/>
</dbReference>
<reference evidence="4" key="1">
    <citation type="submission" date="2016-10" db="EMBL/GenBank/DDBJ databases">
        <title>Sequence of Gallionella enrichment culture.</title>
        <authorList>
            <person name="Poehlein A."/>
            <person name="Muehling M."/>
            <person name="Daniel R."/>
        </authorList>
    </citation>
    <scope>NUCLEOTIDE SEQUENCE</scope>
</reference>
<evidence type="ECO:0000259" key="3">
    <source>
        <dbReference type="PROSITE" id="PS51462"/>
    </source>
</evidence>
<evidence type="ECO:0000313" key="4">
    <source>
        <dbReference type="EMBL" id="OIR13245.1"/>
    </source>
</evidence>
<protein>
    <submittedName>
        <fullName evidence="4">ADP-ribose pyrophosphatase</fullName>
        <ecNumber evidence="4">3.6.1.13</ecNumber>
    </submittedName>
</protein>
<dbReference type="Gene3D" id="3.90.79.10">
    <property type="entry name" value="Nucleoside Triphosphate Pyrophosphohydrolase"/>
    <property type="match status" value="1"/>
</dbReference>
<comment type="caution">
    <text evidence="4">The sequence shown here is derived from an EMBL/GenBank/DDBJ whole genome shotgun (WGS) entry which is preliminary data.</text>
</comment>
<dbReference type="GO" id="GO:0005829">
    <property type="term" value="C:cytosol"/>
    <property type="evidence" value="ECO:0007669"/>
    <property type="project" value="TreeGrafter"/>
</dbReference>
<dbReference type="PROSITE" id="PS51462">
    <property type="entry name" value="NUDIX"/>
    <property type="match status" value="1"/>
</dbReference>